<dbReference type="GO" id="GO:0005737">
    <property type="term" value="C:cytoplasm"/>
    <property type="evidence" value="ECO:0007669"/>
    <property type="project" value="Ensembl"/>
</dbReference>
<evidence type="ECO:0000256" key="7">
    <source>
        <dbReference type="ARBA" id="ARBA00054284"/>
    </source>
</evidence>
<evidence type="ECO:0000256" key="11">
    <source>
        <dbReference type="ARBA" id="ARBA00078591"/>
    </source>
</evidence>
<dbReference type="GO" id="GO:0001822">
    <property type="term" value="P:kidney development"/>
    <property type="evidence" value="ECO:0007669"/>
    <property type="project" value="Ensembl"/>
</dbReference>
<dbReference type="GO" id="GO:0000122">
    <property type="term" value="P:negative regulation of transcription by RNA polymerase II"/>
    <property type="evidence" value="ECO:0007669"/>
    <property type="project" value="Ensembl"/>
</dbReference>
<accession>A0A8D0DR60</accession>
<dbReference type="GO" id="GO:0030511">
    <property type="term" value="P:positive regulation of transforming growth factor beta receptor signaling pathway"/>
    <property type="evidence" value="ECO:0007669"/>
    <property type="project" value="Ensembl"/>
</dbReference>
<keyword evidence="5" id="KW-0539">Nucleus</keyword>
<dbReference type="GO" id="GO:0004861">
    <property type="term" value="F:cyclin-dependent protein serine/threonine kinase inhibitor activity"/>
    <property type="evidence" value="ECO:0007669"/>
    <property type="project" value="InterPro"/>
</dbReference>
<dbReference type="GO" id="GO:0030325">
    <property type="term" value="P:adrenal gland development"/>
    <property type="evidence" value="ECO:0007669"/>
    <property type="project" value="Ensembl"/>
</dbReference>
<dbReference type="Gene3D" id="4.10.365.10">
    <property type="entry name" value="p27"/>
    <property type="match status" value="1"/>
</dbReference>
<dbReference type="GO" id="GO:0001501">
    <property type="term" value="P:skeletal system development"/>
    <property type="evidence" value="ECO:0007669"/>
    <property type="project" value="Ensembl"/>
</dbReference>
<dbReference type="PANTHER" id="PTHR10265">
    <property type="entry name" value="CYCLIN-DEPENDENT KINASE INHIBITOR 1"/>
    <property type="match status" value="1"/>
</dbReference>
<dbReference type="InterPro" id="IPR003175">
    <property type="entry name" value="CDI_dom"/>
</dbReference>
<evidence type="ECO:0000256" key="10">
    <source>
        <dbReference type="ARBA" id="ARBA00076482"/>
    </source>
</evidence>
<feature type="compositionally biased region" description="Low complexity" evidence="12">
    <location>
        <begin position="228"/>
        <end position="240"/>
    </location>
</feature>
<reference evidence="14" key="1">
    <citation type="submission" date="2025-08" db="UniProtKB">
        <authorList>
            <consortium name="Ensembl"/>
        </authorList>
    </citation>
    <scope>IDENTIFICATION</scope>
</reference>
<dbReference type="GO" id="GO:0043010">
    <property type="term" value="P:camera-type eye development"/>
    <property type="evidence" value="ECO:0007669"/>
    <property type="project" value="Ensembl"/>
</dbReference>
<dbReference type="GO" id="GO:0042551">
    <property type="term" value="P:neuron maturation"/>
    <property type="evidence" value="ECO:0007669"/>
    <property type="project" value="Ensembl"/>
</dbReference>
<feature type="compositionally biased region" description="Basic and acidic residues" evidence="12">
    <location>
        <begin position="165"/>
        <end position="175"/>
    </location>
</feature>
<dbReference type="Ensembl" id="ENSSMRT00000021320.1">
    <property type="protein sequence ID" value="ENSSMRP00000018219.1"/>
    <property type="gene ID" value="ENSSMRG00000014181.1"/>
</dbReference>
<feature type="region of interest" description="Disordered" evidence="12">
    <location>
        <begin position="142"/>
        <end position="175"/>
    </location>
</feature>
<keyword evidence="15" id="KW-1185">Reference proteome</keyword>
<feature type="compositionally biased region" description="Polar residues" evidence="12">
    <location>
        <begin position="142"/>
        <end position="163"/>
    </location>
</feature>
<proteinExistence type="inferred from homology"/>
<dbReference type="OMA" id="QENRTDK"/>
<protein>
    <recommendedName>
        <fullName evidence="9">Cyclin-dependent kinase inhibitor 1C</fullName>
    </recommendedName>
    <alternativeName>
        <fullName evidence="10">Cyclin-dependent kinase inhibitor p57</fullName>
    </alternativeName>
    <alternativeName>
        <fullName evidence="11">p57Kip2</fullName>
    </alternativeName>
</protein>
<feature type="domain" description="Cyclin-dependent kinase inhibitor" evidence="13">
    <location>
        <begin position="32"/>
        <end position="83"/>
    </location>
</feature>
<evidence type="ECO:0000313" key="14">
    <source>
        <dbReference type="Ensembl" id="ENSSMRP00000018219.1"/>
    </source>
</evidence>
<dbReference type="PANTHER" id="PTHR10265:SF44">
    <property type="entry name" value="CYCLIN-DEPENDENT KINASE INHIBITOR 1C"/>
    <property type="match status" value="1"/>
</dbReference>
<dbReference type="Pfam" id="PF02234">
    <property type="entry name" value="CDI"/>
    <property type="match status" value="1"/>
</dbReference>
<comment type="subcellular location">
    <subcellularLocation>
        <location evidence="1">Nucleus</location>
    </subcellularLocation>
</comment>
<evidence type="ECO:0000259" key="13">
    <source>
        <dbReference type="Pfam" id="PF02234"/>
    </source>
</evidence>
<evidence type="ECO:0000256" key="3">
    <source>
        <dbReference type="ARBA" id="ARBA00022481"/>
    </source>
</evidence>
<dbReference type="GO" id="GO:0007096">
    <property type="term" value="P:regulation of exit from mitosis"/>
    <property type="evidence" value="ECO:0007669"/>
    <property type="project" value="Ensembl"/>
</dbReference>
<dbReference type="GO" id="GO:0005634">
    <property type="term" value="C:nucleus"/>
    <property type="evidence" value="ECO:0007669"/>
    <property type="project" value="UniProtKB-SubCell"/>
</dbReference>
<dbReference type="Proteomes" id="UP000694421">
    <property type="component" value="Unplaced"/>
</dbReference>
<reference evidence="14" key="2">
    <citation type="submission" date="2025-09" db="UniProtKB">
        <authorList>
            <consortium name="Ensembl"/>
        </authorList>
    </citation>
    <scope>IDENTIFICATION</scope>
</reference>
<comment type="similarity">
    <text evidence="2">Belongs to the CDI family.</text>
</comment>
<dbReference type="FunFam" id="4.10.365.10:FF:000002">
    <property type="entry name" value="cyclin-dependent kinase inhibitor 1C"/>
    <property type="match status" value="1"/>
</dbReference>
<evidence type="ECO:0000256" key="8">
    <source>
        <dbReference type="ARBA" id="ARBA00062980"/>
    </source>
</evidence>
<evidence type="ECO:0000256" key="2">
    <source>
        <dbReference type="ARBA" id="ARBA00006726"/>
    </source>
</evidence>
<dbReference type="GO" id="GO:0035264">
    <property type="term" value="P:multicellular organism growth"/>
    <property type="evidence" value="ECO:0007669"/>
    <property type="project" value="Ensembl"/>
</dbReference>
<comment type="subunit">
    <text evidence="8">Interacts with PCNA.</text>
</comment>
<feature type="region of interest" description="Disordered" evidence="12">
    <location>
        <begin position="225"/>
        <end position="249"/>
    </location>
</feature>
<evidence type="ECO:0000256" key="1">
    <source>
        <dbReference type="ARBA" id="ARBA00004123"/>
    </source>
</evidence>
<name>A0A8D0DR60_SALMN</name>
<dbReference type="GO" id="GO:0071514">
    <property type="term" value="P:genomic imprinting"/>
    <property type="evidence" value="ECO:0007669"/>
    <property type="project" value="Ensembl"/>
</dbReference>
<evidence type="ECO:0000256" key="4">
    <source>
        <dbReference type="ARBA" id="ARBA00023013"/>
    </source>
</evidence>
<evidence type="ECO:0000256" key="9">
    <source>
        <dbReference type="ARBA" id="ARBA00067667"/>
    </source>
</evidence>
<dbReference type="GeneTree" id="ENSGT00940000162677"/>
<evidence type="ECO:0000256" key="6">
    <source>
        <dbReference type="ARBA" id="ARBA00023306"/>
    </source>
</evidence>
<dbReference type="GO" id="GO:0055123">
    <property type="term" value="P:digestive system development"/>
    <property type="evidence" value="ECO:0007669"/>
    <property type="project" value="Ensembl"/>
</dbReference>
<dbReference type="GO" id="GO:0045930">
    <property type="term" value="P:negative regulation of mitotic cell cycle"/>
    <property type="evidence" value="ECO:0007669"/>
    <property type="project" value="TreeGrafter"/>
</dbReference>
<dbReference type="GO" id="GO:0044877">
    <property type="term" value="F:protein-containing complex binding"/>
    <property type="evidence" value="ECO:0007669"/>
    <property type="project" value="Ensembl"/>
</dbReference>
<evidence type="ECO:0000256" key="12">
    <source>
        <dbReference type="SAM" id="MobiDB-lite"/>
    </source>
</evidence>
<organism evidence="14 15">
    <name type="scientific">Salvator merianae</name>
    <name type="common">Argentine black and white tegu</name>
    <name type="synonym">Tupinambis merianae</name>
    <dbReference type="NCBI Taxonomy" id="96440"/>
    <lineage>
        <taxon>Eukaryota</taxon>
        <taxon>Metazoa</taxon>
        <taxon>Chordata</taxon>
        <taxon>Craniata</taxon>
        <taxon>Vertebrata</taxon>
        <taxon>Euteleostomi</taxon>
        <taxon>Lepidosauria</taxon>
        <taxon>Squamata</taxon>
        <taxon>Bifurcata</taxon>
        <taxon>Unidentata</taxon>
        <taxon>Episquamata</taxon>
        <taxon>Laterata</taxon>
        <taxon>Teiioidea</taxon>
        <taxon>Teiidae</taxon>
        <taxon>Salvator</taxon>
    </lineage>
</organism>
<dbReference type="InterPro" id="IPR044898">
    <property type="entry name" value="CDI_dom_sf"/>
</dbReference>
<evidence type="ECO:0000313" key="15">
    <source>
        <dbReference type="Proteomes" id="UP000694421"/>
    </source>
</evidence>
<dbReference type="GO" id="GO:1902746">
    <property type="term" value="P:regulation of lens fiber cell differentiation"/>
    <property type="evidence" value="ECO:0007669"/>
    <property type="project" value="Ensembl"/>
</dbReference>
<dbReference type="AlphaFoldDB" id="A0A8D0DR60"/>
<dbReference type="GO" id="GO:0050680">
    <property type="term" value="P:negative regulation of epithelial cell proliferation"/>
    <property type="evidence" value="ECO:0007669"/>
    <property type="project" value="Ensembl"/>
</dbReference>
<comment type="function">
    <text evidence="7">Potent tight-binding inhibitor of several G1 cyclin/CDK complexes (cyclin E-CDK2, cyclin D2-CDK4, and cyclin A-CDK2) and, to lesser extent, of the mitotic cyclin B-CDC2. Negative regulator of cell proliferation. May play a role in maintenance of the non-proliferative state throughout life.</text>
</comment>
<sequence>MSNVHLSSASALERLAARRAFPLHARTGVCRNLFGPVDHDELNRELKSKLREICEDGQRRWDYNFQTETPLPGPGRLLQWEEVEGDAVPAFYRETLQVGKCRFPVLLMRSKPPLPPSSSVEAPPPETDAGAPETAGLVISSTAPSHLGSQGRTTEPLESTTSAGEEERLNRENRADSLHSYSGIIIKPVPCTAAALKRASTTSVAPITDFFAKRKRVVVDSKGTGDHASAFPAAVSAVPAEQTPRKRLR</sequence>
<dbReference type="GO" id="GO:0030099">
    <property type="term" value="P:myeloid cell differentiation"/>
    <property type="evidence" value="ECO:0007669"/>
    <property type="project" value="Ensembl"/>
</dbReference>
<evidence type="ECO:0000256" key="5">
    <source>
        <dbReference type="ARBA" id="ARBA00023242"/>
    </source>
</evidence>
<keyword evidence="6" id="KW-0131">Cell cycle</keyword>
<feature type="compositionally biased region" description="Pro residues" evidence="12">
    <location>
        <begin position="113"/>
        <end position="126"/>
    </location>
</feature>
<keyword evidence="4" id="KW-0649">Protein kinase inhibitor</keyword>
<feature type="region of interest" description="Disordered" evidence="12">
    <location>
        <begin position="113"/>
        <end position="132"/>
    </location>
</feature>
<dbReference type="GO" id="GO:0045893">
    <property type="term" value="P:positive regulation of DNA-templated transcription"/>
    <property type="evidence" value="ECO:0007669"/>
    <property type="project" value="Ensembl"/>
</dbReference>
<keyword evidence="3" id="KW-0488">Methylation</keyword>